<accession>A0A0B6XV18</accession>
<dbReference type="GO" id="GO:0016567">
    <property type="term" value="P:protein ubiquitination"/>
    <property type="evidence" value="ECO:0007669"/>
    <property type="project" value="InterPro"/>
</dbReference>
<dbReference type="GO" id="GO:0035871">
    <property type="term" value="P:protein K11-linked deubiquitination"/>
    <property type="evidence" value="ECO:0007669"/>
    <property type="project" value="TreeGrafter"/>
</dbReference>
<organism evidence="1">
    <name type="scientific">Arion vulgaris</name>
    <dbReference type="NCBI Taxonomy" id="1028688"/>
    <lineage>
        <taxon>Eukaryota</taxon>
        <taxon>Metazoa</taxon>
        <taxon>Spiralia</taxon>
        <taxon>Lophotrochozoa</taxon>
        <taxon>Mollusca</taxon>
        <taxon>Gastropoda</taxon>
        <taxon>Heterobranchia</taxon>
        <taxon>Euthyneura</taxon>
        <taxon>Panpulmonata</taxon>
        <taxon>Eupulmonata</taxon>
        <taxon>Stylommatophora</taxon>
        <taxon>Helicina</taxon>
        <taxon>Arionoidea</taxon>
        <taxon>Arionidae</taxon>
        <taxon>Arion</taxon>
    </lineage>
</organism>
<evidence type="ECO:0000313" key="1">
    <source>
        <dbReference type="EMBL" id="CEK47754.1"/>
    </source>
</evidence>
<feature type="non-terminal residue" evidence="1">
    <location>
        <position position="1"/>
    </location>
</feature>
<dbReference type="PANTHER" id="PTHR14843:SF2">
    <property type="entry name" value="DEUBIQUITINATING PROTEIN VCPIP1"/>
    <property type="match status" value="1"/>
</dbReference>
<gene>
    <name evidence="1" type="primary">ORF2153</name>
</gene>
<proteinExistence type="predicted"/>
<dbReference type="GO" id="GO:0071108">
    <property type="term" value="P:protein K48-linked deubiquitination"/>
    <property type="evidence" value="ECO:0007669"/>
    <property type="project" value="TreeGrafter"/>
</dbReference>
<dbReference type="AlphaFoldDB" id="A0A0B6XV18"/>
<protein>
    <submittedName>
        <fullName evidence="1">Uncharacterized protein</fullName>
    </submittedName>
</protein>
<name>A0A0B6XV18_9EUPU</name>
<dbReference type="InterPro" id="IPR039087">
    <property type="entry name" value="VCPIP1"/>
</dbReference>
<dbReference type="GO" id="GO:0004843">
    <property type="term" value="F:cysteine-type deubiquitinase activity"/>
    <property type="evidence" value="ECO:0007669"/>
    <property type="project" value="InterPro"/>
</dbReference>
<dbReference type="EMBL" id="HACG01000889">
    <property type="protein sequence ID" value="CEK47754.1"/>
    <property type="molecule type" value="Transcribed_RNA"/>
</dbReference>
<dbReference type="GO" id="GO:0090168">
    <property type="term" value="P:Golgi reassembly"/>
    <property type="evidence" value="ECO:0007669"/>
    <property type="project" value="TreeGrafter"/>
</dbReference>
<sequence>WLLPEGELYKLAVSCHGKLKDGQKYSFPLHGVVTEYSASQNKLISRLSCDHCANGNMRPVRADYTIEYVNGDRTS</sequence>
<feature type="non-terminal residue" evidence="1">
    <location>
        <position position="75"/>
    </location>
</feature>
<reference evidence="1" key="1">
    <citation type="submission" date="2014-12" db="EMBL/GenBank/DDBJ databases">
        <title>Insight into the proteome of Arion vulgaris.</title>
        <authorList>
            <person name="Aradska J."/>
            <person name="Bulat T."/>
            <person name="Smidak R."/>
            <person name="Sarate P."/>
            <person name="Gangsoo J."/>
            <person name="Sialana F."/>
            <person name="Bilban M."/>
            <person name="Lubec G."/>
        </authorList>
    </citation>
    <scope>NUCLEOTIDE SEQUENCE</scope>
    <source>
        <tissue evidence="1">Skin</tissue>
    </source>
</reference>
<dbReference type="GO" id="GO:0016320">
    <property type="term" value="P:endoplasmic reticulum membrane fusion"/>
    <property type="evidence" value="ECO:0007669"/>
    <property type="project" value="TreeGrafter"/>
</dbReference>
<dbReference type="PANTHER" id="PTHR14843">
    <property type="entry name" value="DEUBIQUITINATING PROTEIN VCIP135"/>
    <property type="match status" value="1"/>
</dbReference>